<feature type="active site" description="Proton donor" evidence="3">
    <location>
        <position position="98"/>
    </location>
</feature>
<comment type="similarity">
    <text evidence="1">Belongs to the LacAB/RpiB family.</text>
</comment>
<feature type="binding site" evidence="4">
    <location>
        <position position="136"/>
    </location>
    <ligand>
        <name>D-ribulose 5-phosphate</name>
        <dbReference type="ChEBI" id="CHEBI:58121"/>
    </ligand>
</feature>
<evidence type="ECO:0000313" key="5">
    <source>
        <dbReference type="EMBL" id="GGW43705.1"/>
    </source>
</evidence>
<evidence type="ECO:0000256" key="4">
    <source>
        <dbReference type="PIRSR" id="PIRSR005384-2"/>
    </source>
</evidence>
<dbReference type="SUPFAM" id="SSF89623">
    <property type="entry name" value="Ribose/Galactose isomerase RpiB/AlsB"/>
    <property type="match status" value="1"/>
</dbReference>
<keyword evidence="2 5" id="KW-0413">Isomerase</keyword>
<reference evidence="5" key="1">
    <citation type="journal article" date="2014" name="Int. J. Syst. Evol. Microbiol.">
        <title>Complete genome sequence of Corynebacterium casei LMG S-19264T (=DSM 44701T), isolated from a smear-ripened cheese.</title>
        <authorList>
            <consortium name="US DOE Joint Genome Institute (JGI-PGF)"/>
            <person name="Walter F."/>
            <person name="Albersmeier A."/>
            <person name="Kalinowski J."/>
            <person name="Ruckert C."/>
        </authorList>
    </citation>
    <scope>NUCLEOTIDE SEQUENCE</scope>
    <source>
        <strain evidence="5">KCTC 12113</strain>
    </source>
</reference>
<dbReference type="PIRSF" id="PIRSF005384">
    <property type="entry name" value="RpiB_LacA_B"/>
    <property type="match status" value="1"/>
</dbReference>
<feature type="binding site" evidence="4">
    <location>
        <position position="99"/>
    </location>
    <ligand>
        <name>D-ribulose 5-phosphate</name>
        <dbReference type="ChEBI" id="CHEBI:58121"/>
    </ligand>
</feature>
<dbReference type="InterPro" id="IPR003500">
    <property type="entry name" value="RpiB_LacA_LacB"/>
</dbReference>
<name>A0A918MPR9_9FLAO</name>
<comment type="caution">
    <text evidence="5">The sequence shown here is derived from an EMBL/GenBank/DDBJ whole genome shotgun (WGS) entry which is preliminary data.</text>
</comment>
<proteinExistence type="inferred from homology"/>
<dbReference type="GO" id="GO:0004751">
    <property type="term" value="F:ribose-5-phosphate isomerase activity"/>
    <property type="evidence" value="ECO:0007669"/>
    <property type="project" value="TreeGrafter"/>
</dbReference>
<sequence>MKIAVGNDHAGTEYKFAIVELLKSMDLEVVNYGTDSSESVDYADYIHPVASDVENGNANLGIIICGSGNGASMTANKHQKIRAALCWNTEIVKLAKEHNNANILSLPARFISLPQALDMVKTFLNTPFEGGRHEKRIEKIPTCS</sequence>
<evidence type="ECO:0000313" key="6">
    <source>
        <dbReference type="Proteomes" id="UP000634668"/>
    </source>
</evidence>
<gene>
    <name evidence="5" type="primary">rpiB</name>
    <name evidence="5" type="ORF">GCM10007383_30310</name>
</gene>
<feature type="binding site" evidence="4">
    <location>
        <begin position="66"/>
        <end position="70"/>
    </location>
    <ligand>
        <name>D-ribulose 5-phosphate</name>
        <dbReference type="ChEBI" id="CHEBI:58121"/>
    </ligand>
</feature>
<accession>A0A918MPR9</accession>
<dbReference type="NCBIfam" id="TIGR00689">
    <property type="entry name" value="rpiB_lacA_lacB"/>
    <property type="match status" value="1"/>
</dbReference>
<dbReference type="GO" id="GO:0019316">
    <property type="term" value="P:D-allose catabolic process"/>
    <property type="evidence" value="ECO:0007669"/>
    <property type="project" value="TreeGrafter"/>
</dbReference>
<dbReference type="PANTHER" id="PTHR30345:SF0">
    <property type="entry name" value="DNA DAMAGE-REPAIR_TOLERATION PROTEIN DRT102"/>
    <property type="match status" value="1"/>
</dbReference>
<dbReference type="AlphaFoldDB" id="A0A918MPR9"/>
<protein>
    <submittedName>
        <fullName evidence="5">Ribose 5-phosphate isomerase B</fullName>
    </submittedName>
</protein>
<dbReference type="InterPro" id="IPR036569">
    <property type="entry name" value="RpiB_LacA_LacB_sf"/>
</dbReference>
<dbReference type="GO" id="GO:0009052">
    <property type="term" value="P:pentose-phosphate shunt, non-oxidative branch"/>
    <property type="evidence" value="ECO:0007669"/>
    <property type="project" value="TreeGrafter"/>
</dbReference>
<evidence type="ECO:0000256" key="2">
    <source>
        <dbReference type="ARBA" id="ARBA00023235"/>
    </source>
</evidence>
<dbReference type="NCBIfam" id="NF004051">
    <property type="entry name" value="PRK05571.1"/>
    <property type="match status" value="1"/>
</dbReference>
<feature type="binding site" evidence="4">
    <location>
        <begin position="8"/>
        <end position="9"/>
    </location>
    <ligand>
        <name>D-ribulose 5-phosphate</name>
        <dbReference type="ChEBI" id="CHEBI:58121"/>
    </ligand>
</feature>
<dbReference type="RefSeq" id="WP_026814089.1">
    <property type="nucleotide sequence ID" value="NZ_BMWP01000024.1"/>
</dbReference>
<dbReference type="Proteomes" id="UP000634668">
    <property type="component" value="Unassembled WGS sequence"/>
</dbReference>
<dbReference type="NCBIfam" id="TIGR01120">
    <property type="entry name" value="rpiB"/>
    <property type="match status" value="1"/>
</dbReference>
<reference evidence="5" key="2">
    <citation type="submission" date="2020-09" db="EMBL/GenBank/DDBJ databases">
        <authorList>
            <person name="Sun Q."/>
            <person name="Kim S."/>
        </authorList>
    </citation>
    <scope>NUCLEOTIDE SEQUENCE</scope>
    <source>
        <strain evidence="5">KCTC 12113</strain>
    </source>
</reference>
<dbReference type="PANTHER" id="PTHR30345">
    <property type="entry name" value="RIBOSE-5-PHOSPHATE ISOMERASE B"/>
    <property type="match status" value="1"/>
</dbReference>
<dbReference type="InterPro" id="IPR004785">
    <property type="entry name" value="RpiB"/>
</dbReference>
<feature type="binding site" evidence="4">
    <location>
        <position position="132"/>
    </location>
    <ligand>
        <name>D-ribulose 5-phosphate</name>
        <dbReference type="ChEBI" id="CHEBI:58121"/>
    </ligand>
</feature>
<feature type="active site" description="Proton acceptor" evidence="3">
    <location>
        <position position="65"/>
    </location>
</feature>
<dbReference type="Gene3D" id="3.40.1400.10">
    <property type="entry name" value="Sugar-phosphate isomerase, RpiB/LacA/LacB"/>
    <property type="match status" value="1"/>
</dbReference>
<feature type="binding site" evidence="4">
    <location>
        <position position="109"/>
    </location>
    <ligand>
        <name>D-ribulose 5-phosphate</name>
        <dbReference type="ChEBI" id="CHEBI:58121"/>
    </ligand>
</feature>
<dbReference type="Pfam" id="PF02502">
    <property type="entry name" value="LacAB_rpiB"/>
    <property type="match status" value="1"/>
</dbReference>
<evidence type="ECO:0000256" key="3">
    <source>
        <dbReference type="PIRSR" id="PIRSR005384-1"/>
    </source>
</evidence>
<organism evidence="5 6">
    <name type="scientific">Arenibacter certesii</name>
    <dbReference type="NCBI Taxonomy" id="228955"/>
    <lineage>
        <taxon>Bacteria</taxon>
        <taxon>Pseudomonadati</taxon>
        <taxon>Bacteroidota</taxon>
        <taxon>Flavobacteriia</taxon>
        <taxon>Flavobacteriales</taxon>
        <taxon>Flavobacteriaceae</taxon>
        <taxon>Arenibacter</taxon>
    </lineage>
</organism>
<dbReference type="EMBL" id="BMWP01000024">
    <property type="protein sequence ID" value="GGW43705.1"/>
    <property type="molecule type" value="Genomic_DNA"/>
</dbReference>
<keyword evidence="6" id="KW-1185">Reference proteome</keyword>
<evidence type="ECO:0000256" key="1">
    <source>
        <dbReference type="ARBA" id="ARBA00008754"/>
    </source>
</evidence>